<evidence type="ECO:0000313" key="3">
    <source>
        <dbReference type="Proteomes" id="UP000886883"/>
    </source>
</evidence>
<feature type="transmembrane region" description="Helical" evidence="1">
    <location>
        <begin position="51"/>
        <end position="72"/>
    </location>
</feature>
<sequence>MENNQKSDRKDQKSKMTPKRIAALVCALLLVALYLFTFVCALLSFPNWHRLFAACLVATIGLPILLWIYIWIYGKVTDRRTIASFDPGASGTDHPDQKEP</sequence>
<comment type="caution">
    <text evidence="2">The sequence shown here is derived from an EMBL/GenBank/DDBJ whole genome shotgun (WGS) entry which is preliminary data.</text>
</comment>
<dbReference type="Proteomes" id="UP000886883">
    <property type="component" value="Unassembled WGS sequence"/>
</dbReference>
<dbReference type="EMBL" id="DWXE01000020">
    <property type="protein sequence ID" value="HJB90988.1"/>
    <property type="molecule type" value="Genomic_DNA"/>
</dbReference>
<keyword evidence="1" id="KW-0472">Membrane</keyword>
<proteinExistence type="predicted"/>
<evidence type="ECO:0000256" key="1">
    <source>
        <dbReference type="SAM" id="Phobius"/>
    </source>
</evidence>
<feature type="transmembrane region" description="Helical" evidence="1">
    <location>
        <begin position="21"/>
        <end position="45"/>
    </location>
</feature>
<dbReference type="AlphaFoldDB" id="A0A9D2MQA2"/>
<evidence type="ECO:0000313" key="2">
    <source>
        <dbReference type="EMBL" id="HJB90988.1"/>
    </source>
</evidence>
<gene>
    <name evidence="2" type="ORF">H9763_05900</name>
</gene>
<name>A0A9D2MQA2_9FIRM</name>
<keyword evidence="1" id="KW-0812">Transmembrane</keyword>
<accession>A0A9D2MQA2</accession>
<reference evidence="2" key="2">
    <citation type="submission" date="2021-04" db="EMBL/GenBank/DDBJ databases">
        <authorList>
            <person name="Gilroy R."/>
        </authorList>
    </citation>
    <scope>NUCLEOTIDE SEQUENCE</scope>
    <source>
        <strain evidence="2">USAMLcec3-2134</strain>
    </source>
</reference>
<dbReference type="Gene3D" id="1.20.140.150">
    <property type="match status" value="1"/>
</dbReference>
<keyword evidence="1" id="KW-1133">Transmembrane helix</keyword>
<reference evidence="2" key="1">
    <citation type="journal article" date="2021" name="PeerJ">
        <title>Extensive microbial diversity within the chicken gut microbiome revealed by metagenomics and culture.</title>
        <authorList>
            <person name="Gilroy R."/>
            <person name="Ravi A."/>
            <person name="Getino M."/>
            <person name="Pursley I."/>
            <person name="Horton D.L."/>
            <person name="Alikhan N.F."/>
            <person name="Baker D."/>
            <person name="Gharbi K."/>
            <person name="Hall N."/>
            <person name="Watson M."/>
            <person name="Adriaenssens E.M."/>
            <person name="Foster-Nyarko E."/>
            <person name="Jarju S."/>
            <person name="Secka A."/>
            <person name="Antonio M."/>
            <person name="Oren A."/>
            <person name="Chaudhuri R.R."/>
            <person name="La Ragione R."/>
            <person name="Hildebrand F."/>
            <person name="Pallen M.J."/>
        </authorList>
    </citation>
    <scope>NUCLEOTIDE SEQUENCE</scope>
    <source>
        <strain evidence="2">USAMLcec3-2134</strain>
    </source>
</reference>
<organism evidence="2 3">
    <name type="scientific">Candidatus Eisenbergiella merdigallinarum</name>
    <dbReference type="NCBI Taxonomy" id="2838552"/>
    <lineage>
        <taxon>Bacteria</taxon>
        <taxon>Bacillati</taxon>
        <taxon>Bacillota</taxon>
        <taxon>Clostridia</taxon>
        <taxon>Lachnospirales</taxon>
        <taxon>Lachnospiraceae</taxon>
        <taxon>Eisenbergiella</taxon>
    </lineage>
</organism>
<protein>
    <submittedName>
        <fullName evidence="2">Uncharacterized protein</fullName>
    </submittedName>
</protein>